<dbReference type="Gene3D" id="3.40.50.300">
    <property type="entry name" value="P-loop containing nucleotide triphosphate hydrolases"/>
    <property type="match status" value="1"/>
</dbReference>
<keyword evidence="1" id="KW-0808">Transferase</keyword>
<evidence type="ECO:0000313" key="2">
    <source>
        <dbReference type="Proteomes" id="UP000029492"/>
    </source>
</evidence>
<name>A0A089P034_9HYPH</name>
<dbReference type="Pfam" id="PF21448">
    <property type="entry name" value="DNMK"/>
    <property type="match status" value="1"/>
</dbReference>
<dbReference type="KEGG" id="mor:MOC_3618"/>
<gene>
    <name evidence="1" type="ORF">MOC_3618</name>
</gene>
<evidence type="ECO:0000313" key="1">
    <source>
        <dbReference type="EMBL" id="AIQ91373.1"/>
    </source>
</evidence>
<reference evidence="1 2" key="1">
    <citation type="journal article" date="2014" name="PLoS ONE">
        <title>Genome Information of Methylobacterium oryzae, a Plant-Probiotic Methylotroph in the Phyllosphere.</title>
        <authorList>
            <person name="Kwak M.J."/>
            <person name="Jeong H."/>
            <person name="Madhaiyan M."/>
            <person name="Lee Y."/>
            <person name="Sa T.M."/>
            <person name="Oh T.K."/>
            <person name="Kim J.F."/>
        </authorList>
    </citation>
    <scope>NUCLEOTIDE SEQUENCE [LARGE SCALE GENOMIC DNA]</scope>
    <source>
        <strain evidence="1 2">CBMB20</strain>
    </source>
</reference>
<keyword evidence="2" id="KW-1185">Reference proteome</keyword>
<dbReference type="STRING" id="693986.MOC_3618"/>
<dbReference type="GO" id="GO:0016301">
    <property type="term" value="F:kinase activity"/>
    <property type="evidence" value="ECO:0007669"/>
    <property type="project" value="UniProtKB-KW"/>
</dbReference>
<organism evidence="1 2">
    <name type="scientific">Methylobacterium oryzae CBMB20</name>
    <dbReference type="NCBI Taxonomy" id="693986"/>
    <lineage>
        <taxon>Bacteria</taxon>
        <taxon>Pseudomonadati</taxon>
        <taxon>Pseudomonadota</taxon>
        <taxon>Alphaproteobacteria</taxon>
        <taxon>Hyphomicrobiales</taxon>
        <taxon>Methylobacteriaceae</taxon>
        <taxon>Methylobacterium</taxon>
    </lineage>
</organism>
<protein>
    <submittedName>
        <fullName evidence="1">Deoxynucleotide monophosphate kinase</fullName>
    </submittedName>
</protein>
<dbReference type="Proteomes" id="UP000029492">
    <property type="component" value="Chromosome"/>
</dbReference>
<accession>A0A089P034</accession>
<dbReference type="RefSeq" id="WP_052083641.1">
    <property type="nucleotide sequence ID" value="NZ_CP003811.1"/>
</dbReference>
<sequence length="129" mass="14459">MLAGRSPRYAMQHLGTAWARELMGPDFWTRAWEEAVERAFERGALGVVAEDCRFENEEAAVRALGGSVLRIERPGLLAIADGHVSEAGIKDAYTVLNDGDLDTLFARLDFTVRRIGHATDQRHARYVRF</sequence>
<dbReference type="eggNOG" id="COG0237">
    <property type="taxonomic scope" value="Bacteria"/>
</dbReference>
<proteinExistence type="predicted"/>
<dbReference type="HOGENOM" id="CLU_1946316_0_0_5"/>
<dbReference type="EMBL" id="CP003811">
    <property type="protein sequence ID" value="AIQ91373.1"/>
    <property type="molecule type" value="Genomic_DNA"/>
</dbReference>
<keyword evidence="1" id="KW-0418">Kinase</keyword>
<dbReference type="InterPro" id="IPR027417">
    <property type="entry name" value="P-loop_NTPase"/>
</dbReference>
<dbReference type="InterPro" id="IPR048444">
    <property type="entry name" value="DNMK"/>
</dbReference>
<dbReference type="AlphaFoldDB" id="A0A089P034"/>